<evidence type="ECO:0000313" key="2">
    <source>
        <dbReference type="Proteomes" id="UP001143910"/>
    </source>
</evidence>
<protein>
    <submittedName>
        <fullName evidence="1">Uncharacterized protein</fullName>
    </submittedName>
</protein>
<evidence type="ECO:0000313" key="1">
    <source>
        <dbReference type="EMBL" id="KAJ2973586.1"/>
    </source>
</evidence>
<reference evidence="1" key="1">
    <citation type="submission" date="2022-08" db="EMBL/GenBank/DDBJ databases">
        <title>Genome Sequence of Lecanicillium fungicola.</title>
        <authorList>
            <person name="Buettner E."/>
        </authorList>
    </citation>
    <scope>NUCLEOTIDE SEQUENCE</scope>
    <source>
        <strain evidence="1">Babe33</strain>
    </source>
</reference>
<keyword evidence="2" id="KW-1185">Reference proteome</keyword>
<comment type="caution">
    <text evidence="1">The sequence shown here is derived from an EMBL/GenBank/DDBJ whole genome shotgun (WGS) entry which is preliminary data.</text>
</comment>
<organism evidence="1 2">
    <name type="scientific">Zarea fungicola</name>
    <dbReference type="NCBI Taxonomy" id="93591"/>
    <lineage>
        <taxon>Eukaryota</taxon>
        <taxon>Fungi</taxon>
        <taxon>Dikarya</taxon>
        <taxon>Ascomycota</taxon>
        <taxon>Pezizomycotina</taxon>
        <taxon>Sordariomycetes</taxon>
        <taxon>Hypocreomycetidae</taxon>
        <taxon>Hypocreales</taxon>
        <taxon>Cordycipitaceae</taxon>
        <taxon>Zarea</taxon>
    </lineage>
</organism>
<name>A0ACC1N529_9HYPO</name>
<proteinExistence type="predicted"/>
<dbReference type="EMBL" id="JANJQO010000951">
    <property type="protein sequence ID" value="KAJ2973586.1"/>
    <property type="molecule type" value="Genomic_DNA"/>
</dbReference>
<gene>
    <name evidence="1" type="ORF">NQ176_g6523</name>
</gene>
<dbReference type="Proteomes" id="UP001143910">
    <property type="component" value="Unassembled WGS sequence"/>
</dbReference>
<sequence>MVDSAGTPDASTPKYGAPKDKNCPYCGQAFTSSSLGRHLDLYIKERNPKPPDGIHDVDAIKKLRGGITRRQARGSLGARREVSQTPTGTPKASRKETRTASDPDTPKAAKIPKDGQYVVDSALSKYPFAPGWEATGVMNDLPPQSSADREANSETSKRHTAGRAVSKQIAQKSQFDMRQKLADAMDTARAAELALREIIGSWRSAKQEIDNKSMPFDFDPLSLDFPALTLQCLEPPPTLFSSTQHATSTSWSVQSPGKREFSALQAYFDEAFAAWTVTCASATTAVTEQLVTLPTGGSAWNVRDAVKKAERSAVVLEKQVAEHLESAFAVWETLPEQRRTELWVLELARGVGRKQKDIEKFKDEQHRLKQENTSLKSQVDHLNRLQQPREFKLVSPTTIPLDRELIATAYGAGVRGAKSIGFDVEDRQFDLATVVARSIGRWKKVITSTRASSAGMTAQKPFEQAASPAASGSTSSPHQEQRVAPHKPSLSQSVASQPAPSQEKRLSVASTNDQASEQTTQSATTTAPPSVADTSDQDADAEMEDDDSFAMMNTSPVKQPQQPMQQQAQLDVPRTRAQVQQQNANDVRFLMPNASGGSPAMRNAMAMSRSMPNMAMAMQSSTMQDISMAMQGVRGDMYME</sequence>
<accession>A0ACC1N529</accession>